<comment type="caution">
    <text evidence="2">The sequence shown here is derived from an EMBL/GenBank/DDBJ whole genome shotgun (WGS) entry which is preliminary data.</text>
</comment>
<gene>
    <name evidence="2" type="ORF">ABID23_000503</name>
</gene>
<evidence type="ECO:0000256" key="1">
    <source>
        <dbReference type="SAM" id="SignalP"/>
    </source>
</evidence>
<reference evidence="2 3" key="1">
    <citation type="submission" date="2024-06" db="EMBL/GenBank/DDBJ databases">
        <title>Genomic Encyclopedia of Type Strains, Phase IV (KMG-IV): sequencing the most valuable type-strain genomes for metagenomic binning, comparative biology and taxonomic classification.</title>
        <authorList>
            <person name="Goeker M."/>
        </authorList>
    </citation>
    <scope>NUCLEOTIDE SEQUENCE [LARGE SCALE GENOMIC DNA]</scope>
    <source>
        <strain evidence="2 3">DSM 23649</strain>
    </source>
</reference>
<feature type="chain" id="PRO_5045807441" evidence="1">
    <location>
        <begin position="24"/>
        <end position="176"/>
    </location>
</feature>
<accession>A0ABV2HFW3</accession>
<feature type="signal peptide" evidence="1">
    <location>
        <begin position="1"/>
        <end position="23"/>
    </location>
</feature>
<sequence length="176" mass="20347">MKSVFYFLLGLFLLLSVGGRALASEATIEQKAELLNLVIDVNHAVKNGNFSVISHYMPDHLYKEIARRLDTTEDKLRHNFINQLHDKFKGLPAGSYHLDENNIEYFQTGNGTFYALIPTFLETKDRLIKYKTLAIFDKAQWYLIYGGQKTVQNPVFLEIYPDFSNVHLSREIITKK</sequence>
<dbReference type="RefSeq" id="WP_354188964.1">
    <property type="nucleotide sequence ID" value="NZ_JBEPLI010000002.1"/>
</dbReference>
<evidence type="ECO:0000313" key="3">
    <source>
        <dbReference type="Proteomes" id="UP001549086"/>
    </source>
</evidence>
<proteinExistence type="predicted"/>
<dbReference type="Proteomes" id="UP001549086">
    <property type="component" value="Unassembled WGS sequence"/>
</dbReference>
<organism evidence="2 3">
    <name type="scientific">Bartonella silvatica</name>
    <dbReference type="NCBI Taxonomy" id="357760"/>
    <lineage>
        <taxon>Bacteria</taxon>
        <taxon>Pseudomonadati</taxon>
        <taxon>Pseudomonadota</taxon>
        <taxon>Alphaproteobacteria</taxon>
        <taxon>Hyphomicrobiales</taxon>
        <taxon>Bartonellaceae</taxon>
        <taxon>Bartonella</taxon>
    </lineage>
</organism>
<dbReference type="EMBL" id="JBEPLI010000002">
    <property type="protein sequence ID" value="MET3589426.1"/>
    <property type="molecule type" value="Genomic_DNA"/>
</dbReference>
<evidence type="ECO:0000313" key="2">
    <source>
        <dbReference type="EMBL" id="MET3589426.1"/>
    </source>
</evidence>
<keyword evidence="1" id="KW-0732">Signal</keyword>
<name>A0ABV2HFW3_9HYPH</name>
<keyword evidence="3" id="KW-1185">Reference proteome</keyword>
<protein>
    <submittedName>
        <fullName evidence="2">Uncharacterized protein</fullName>
    </submittedName>
</protein>